<sequence>MVNAHIGAPSLSAITRRLTFGRSAPSHMTTAIRPGGPTNLICDHYTTVLPELACLKFNLSSFIS</sequence>
<evidence type="ECO:0000313" key="2">
    <source>
        <dbReference type="Proteomes" id="UP000030686"/>
    </source>
</evidence>
<accession>W6QI23</accession>
<dbReference type="EMBL" id="HG792019">
    <property type="protein sequence ID" value="CDM36458.1"/>
    <property type="molecule type" value="Genomic_DNA"/>
</dbReference>
<organism evidence="1 2">
    <name type="scientific">Penicillium roqueforti (strain FM164)</name>
    <dbReference type="NCBI Taxonomy" id="1365484"/>
    <lineage>
        <taxon>Eukaryota</taxon>
        <taxon>Fungi</taxon>
        <taxon>Dikarya</taxon>
        <taxon>Ascomycota</taxon>
        <taxon>Pezizomycotina</taxon>
        <taxon>Eurotiomycetes</taxon>
        <taxon>Eurotiomycetidae</taxon>
        <taxon>Eurotiales</taxon>
        <taxon>Aspergillaceae</taxon>
        <taxon>Penicillium</taxon>
    </lineage>
</organism>
<keyword evidence="2" id="KW-1185">Reference proteome</keyword>
<reference evidence="1" key="1">
    <citation type="journal article" date="2014" name="Nat. Commun.">
        <title>Multiple recent horizontal transfers of a large genomic region in cheese making fungi.</title>
        <authorList>
            <person name="Cheeseman K."/>
            <person name="Ropars J."/>
            <person name="Renault P."/>
            <person name="Dupont J."/>
            <person name="Gouzy J."/>
            <person name="Branca A."/>
            <person name="Abraham A.L."/>
            <person name="Ceppi M."/>
            <person name="Conseiller E."/>
            <person name="Debuchy R."/>
            <person name="Malagnac F."/>
            <person name="Goarin A."/>
            <person name="Silar P."/>
            <person name="Lacoste S."/>
            <person name="Sallet E."/>
            <person name="Bensimon A."/>
            <person name="Giraud T."/>
            <person name="Brygoo Y."/>
        </authorList>
    </citation>
    <scope>NUCLEOTIDE SEQUENCE [LARGE SCALE GENOMIC DNA]</scope>
    <source>
        <strain evidence="1">FM164</strain>
    </source>
</reference>
<gene>
    <name evidence="1" type="ORF">PROQFM164_S05g000291</name>
</gene>
<evidence type="ECO:0000313" key="1">
    <source>
        <dbReference type="EMBL" id="CDM36458.1"/>
    </source>
</evidence>
<name>W6QI23_PENRF</name>
<dbReference type="Proteomes" id="UP000030686">
    <property type="component" value="Unassembled WGS sequence"/>
</dbReference>
<proteinExistence type="predicted"/>
<protein>
    <submittedName>
        <fullName evidence="1">Uncharacterized protein</fullName>
    </submittedName>
</protein>
<dbReference type="AlphaFoldDB" id="W6QI23"/>